<dbReference type="InterPro" id="IPR006680">
    <property type="entry name" value="Amidohydro-rel"/>
</dbReference>
<evidence type="ECO:0000256" key="4">
    <source>
        <dbReference type="ARBA" id="ARBA00008829"/>
    </source>
</evidence>
<organism evidence="14 15">
    <name type="scientific">Frankia nepalensis</name>
    <dbReference type="NCBI Taxonomy" id="1836974"/>
    <lineage>
        <taxon>Bacteria</taxon>
        <taxon>Bacillati</taxon>
        <taxon>Actinomycetota</taxon>
        <taxon>Actinomycetes</taxon>
        <taxon>Frankiales</taxon>
        <taxon>Frankiaceae</taxon>
        <taxon>Frankia</taxon>
    </lineage>
</organism>
<dbReference type="GO" id="GO:0006145">
    <property type="term" value="P:purine nucleobase catabolic process"/>
    <property type="evidence" value="ECO:0007669"/>
    <property type="project" value="TreeGrafter"/>
</dbReference>
<evidence type="ECO:0000256" key="3">
    <source>
        <dbReference type="ARBA" id="ARBA00004968"/>
    </source>
</evidence>
<comment type="function">
    <text evidence="2">Catalyzes the reversible cyclization of carbamoyl aspartate to dihydroorotate.</text>
</comment>
<evidence type="ECO:0000256" key="9">
    <source>
        <dbReference type="ARBA" id="ARBA00022723"/>
    </source>
</evidence>
<evidence type="ECO:0000259" key="13">
    <source>
        <dbReference type="Pfam" id="PF01979"/>
    </source>
</evidence>
<dbReference type="GO" id="GO:0005737">
    <property type="term" value="C:cytoplasm"/>
    <property type="evidence" value="ECO:0007669"/>
    <property type="project" value="TreeGrafter"/>
</dbReference>
<dbReference type="InterPro" id="IPR032466">
    <property type="entry name" value="Metal_Hydrolase"/>
</dbReference>
<dbReference type="GO" id="GO:0050897">
    <property type="term" value="F:cobalt ion binding"/>
    <property type="evidence" value="ECO:0007669"/>
    <property type="project" value="InterPro"/>
</dbReference>
<comment type="cofactor">
    <cofactor evidence="1">
        <name>Zn(2+)</name>
        <dbReference type="ChEBI" id="CHEBI:29105"/>
    </cofactor>
</comment>
<dbReference type="InterPro" id="IPR011059">
    <property type="entry name" value="Metal-dep_hydrolase_composite"/>
</dbReference>
<dbReference type="AlphaFoldDB" id="A0A937RI13"/>
<keyword evidence="10 14" id="KW-0378">Hydrolase</keyword>
<comment type="caution">
    <text evidence="14">The sequence shown here is derived from an EMBL/GenBank/DDBJ whole genome shotgun (WGS) entry which is preliminary data.</text>
</comment>
<keyword evidence="9" id="KW-0479">Metal-binding</keyword>
<dbReference type="NCBIfam" id="TIGR00857">
    <property type="entry name" value="pyrC_multi"/>
    <property type="match status" value="1"/>
</dbReference>
<comment type="similarity">
    <text evidence="6">Belongs to the metallo-dependent hydrolases superfamily. Allantoinase family.</text>
</comment>
<keyword evidence="15" id="KW-1185">Reference proteome</keyword>
<comment type="subunit">
    <text evidence="7">Homotetramer.</text>
</comment>
<evidence type="ECO:0000256" key="7">
    <source>
        <dbReference type="ARBA" id="ARBA00011881"/>
    </source>
</evidence>
<sequence length="484" mass="50257">MDSHTGSATASPPFDLVVRGGTVVSHDRAVRTDLGIRDGRVAAVGAGLGGGLRELDATGLVVLPGLVDVHVHLREPGMTRKEDFASGTRAAAAGGVTTVVDMPNTLPPVETTAGFAEKLALVTPKAHVDFGLYGMLGKTNADEIAGLATAGAMGLKLFMGQTTGDNPCPDDGAIFTGLRAATAAGLVVGVHAENDALLRRLSAELRAAGRTDPRAHLEGRPAVVEVEAVTRISTLASVAGTQLHIHHLSTAAGLDRVRLLRSLGHRVTVEVLVAHLLLDDTAYDRYGNLVKLNPPIRPADDVAALWRGIAAGDVDIIATDHAPHTAEEQAETDVWHAHGGFIGVETMLPLLLTEVHRGRLSLPDLVRLCCHTPARTWRLDDRKGHLGVGADADLVLVDPAAPGEIDPHRLHSKHPVTPYAGWPTVGAVRATYLRGELVAKDGQAVGAPRGRHLAPAPATATPAPSTPATATPALAPATPAGSMA</sequence>
<dbReference type="InterPro" id="IPR002195">
    <property type="entry name" value="Dihydroorotase_CS"/>
</dbReference>
<reference evidence="14" key="1">
    <citation type="submission" date="2020-12" db="EMBL/GenBank/DDBJ databases">
        <title>Genomic characterization of non-nitrogen-fixing Frankia strains.</title>
        <authorList>
            <person name="Carlos-Shanley C."/>
            <person name="Guerra T."/>
            <person name="Hahn D."/>
        </authorList>
    </citation>
    <scope>NUCLEOTIDE SEQUENCE</scope>
    <source>
        <strain evidence="14">CN6</strain>
    </source>
</reference>
<dbReference type="PANTHER" id="PTHR43668">
    <property type="entry name" value="ALLANTOINASE"/>
    <property type="match status" value="1"/>
</dbReference>
<dbReference type="GO" id="GO:0004038">
    <property type="term" value="F:allantoinase activity"/>
    <property type="evidence" value="ECO:0007669"/>
    <property type="project" value="UniProtKB-EC"/>
</dbReference>
<evidence type="ECO:0000256" key="2">
    <source>
        <dbReference type="ARBA" id="ARBA00002368"/>
    </source>
</evidence>
<comment type="pathway">
    <text evidence="3">Nitrogen metabolism; (S)-allantoin degradation; allantoate from (S)-allantoin: step 1/1.</text>
</comment>
<evidence type="ECO:0000256" key="6">
    <source>
        <dbReference type="ARBA" id="ARBA00010368"/>
    </source>
</evidence>
<dbReference type="GO" id="GO:0000256">
    <property type="term" value="P:allantoin catabolic process"/>
    <property type="evidence" value="ECO:0007669"/>
    <property type="project" value="InterPro"/>
</dbReference>
<dbReference type="FunFam" id="3.20.20.140:FF:000174">
    <property type="entry name" value="Dihydropyrimidinase-related protein 2"/>
    <property type="match status" value="1"/>
</dbReference>
<dbReference type="PROSITE" id="PS00482">
    <property type="entry name" value="DIHYDROOROTASE_1"/>
    <property type="match status" value="1"/>
</dbReference>
<dbReference type="EC" id="3.5.2.5" evidence="8"/>
<dbReference type="InterPro" id="IPR050138">
    <property type="entry name" value="DHOase/Allantoinase_Hydrolase"/>
</dbReference>
<dbReference type="RefSeq" id="WP_203005235.1">
    <property type="nucleotide sequence ID" value="NZ_JADWYU010000131.1"/>
</dbReference>
<comment type="similarity">
    <text evidence="5">Belongs to the metallo-dependent hydrolases superfamily. DHOase family. Class I DHOase subfamily.</text>
</comment>
<evidence type="ECO:0000256" key="8">
    <source>
        <dbReference type="ARBA" id="ARBA00012863"/>
    </source>
</evidence>
<dbReference type="Pfam" id="PF01979">
    <property type="entry name" value="Amidohydro_1"/>
    <property type="match status" value="1"/>
</dbReference>
<evidence type="ECO:0000313" key="14">
    <source>
        <dbReference type="EMBL" id="MBL7629350.1"/>
    </source>
</evidence>
<evidence type="ECO:0000256" key="5">
    <source>
        <dbReference type="ARBA" id="ARBA00010286"/>
    </source>
</evidence>
<evidence type="ECO:0000256" key="11">
    <source>
        <dbReference type="ARBA" id="ARBA00022833"/>
    </source>
</evidence>
<feature type="domain" description="Amidohydrolase-related" evidence="13">
    <location>
        <begin position="61"/>
        <end position="438"/>
    </location>
</feature>
<dbReference type="GO" id="GO:0008270">
    <property type="term" value="F:zinc ion binding"/>
    <property type="evidence" value="ECO:0007669"/>
    <property type="project" value="InterPro"/>
</dbReference>
<dbReference type="InterPro" id="IPR017593">
    <property type="entry name" value="Allantoinase"/>
</dbReference>
<dbReference type="Proteomes" id="UP000604475">
    <property type="component" value="Unassembled WGS sequence"/>
</dbReference>
<dbReference type="EMBL" id="JAEACQ010000227">
    <property type="protein sequence ID" value="MBL7629350.1"/>
    <property type="molecule type" value="Genomic_DNA"/>
</dbReference>
<feature type="region of interest" description="Disordered" evidence="12">
    <location>
        <begin position="446"/>
        <end position="484"/>
    </location>
</feature>
<dbReference type="PANTHER" id="PTHR43668:SF2">
    <property type="entry name" value="ALLANTOINASE"/>
    <property type="match status" value="1"/>
</dbReference>
<evidence type="ECO:0000256" key="1">
    <source>
        <dbReference type="ARBA" id="ARBA00001947"/>
    </source>
</evidence>
<evidence type="ECO:0000313" key="15">
    <source>
        <dbReference type="Proteomes" id="UP000604475"/>
    </source>
</evidence>
<evidence type="ECO:0000256" key="12">
    <source>
        <dbReference type="SAM" id="MobiDB-lite"/>
    </source>
</evidence>
<dbReference type="Gene3D" id="3.20.20.140">
    <property type="entry name" value="Metal-dependent hydrolases"/>
    <property type="match status" value="1"/>
</dbReference>
<feature type="compositionally biased region" description="Low complexity" evidence="12">
    <location>
        <begin position="454"/>
        <end position="484"/>
    </location>
</feature>
<keyword evidence="11" id="KW-0862">Zinc</keyword>
<dbReference type="Gene3D" id="2.30.40.10">
    <property type="entry name" value="Urease, subunit C, domain 1"/>
    <property type="match status" value="1"/>
</dbReference>
<protein>
    <recommendedName>
        <fullName evidence="8">allantoinase</fullName>
        <ecNumber evidence="8">3.5.2.5</ecNumber>
    </recommendedName>
</protein>
<dbReference type="SUPFAM" id="SSF51338">
    <property type="entry name" value="Composite domain of metallo-dependent hydrolases"/>
    <property type="match status" value="1"/>
</dbReference>
<accession>A0A937RI13</accession>
<dbReference type="NCBIfam" id="TIGR03178">
    <property type="entry name" value="allantoinase"/>
    <property type="match status" value="1"/>
</dbReference>
<evidence type="ECO:0000256" key="10">
    <source>
        <dbReference type="ARBA" id="ARBA00022801"/>
    </source>
</evidence>
<gene>
    <name evidence="14" type="primary">allB</name>
    <name evidence="14" type="ORF">I7412_19705</name>
</gene>
<dbReference type="SUPFAM" id="SSF51556">
    <property type="entry name" value="Metallo-dependent hydrolases"/>
    <property type="match status" value="1"/>
</dbReference>
<proteinExistence type="inferred from homology"/>
<name>A0A937RI13_9ACTN</name>
<comment type="similarity">
    <text evidence="4">Belongs to the metallo-dependent hydrolases superfamily. Hydantoinase/dihydropyrimidinase family.</text>
</comment>